<name>A0A106QDH9_9BURK</name>
<dbReference type="Proteomes" id="UP000060630">
    <property type="component" value="Unassembled WGS sequence"/>
</dbReference>
<dbReference type="SUPFAM" id="SSF55811">
    <property type="entry name" value="Nudix"/>
    <property type="match status" value="1"/>
</dbReference>
<organism evidence="2 3">
    <name type="scientific">Burkholderia ubonensis</name>
    <dbReference type="NCBI Taxonomy" id="101571"/>
    <lineage>
        <taxon>Bacteria</taxon>
        <taxon>Pseudomonadati</taxon>
        <taxon>Pseudomonadota</taxon>
        <taxon>Betaproteobacteria</taxon>
        <taxon>Burkholderiales</taxon>
        <taxon>Burkholderiaceae</taxon>
        <taxon>Burkholderia</taxon>
        <taxon>Burkholderia cepacia complex</taxon>
    </lineage>
</organism>
<dbReference type="RefSeq" id="WP_060192615.1">
    <property type="nucleotide sequence ID" value="NZ_LPHD01000049.1"/>
</dbReference>
<feature type="domain" description="Nudix hydrolase" evidence="1">
    <location>
        <begin position="52"/>
        <end position="194"/>
    </location>
</feature>
<protein>
    <recommendedName>
        <fullName evidence="1">Nudix hydrolase domain-containing protein</fullName>
    </recommendedName>
</protein>
<reference evidence="2 3" key="1">
    <citation type="submission" date="2015-11" db="EMBL/GenBank/DDBJ databases">
        <title>Expanding the genomic diversity of Burkholderia species for the development of highly accurate diagnostics.</title>
        <authorList>
            <person name="Sahl J."/>
            <person name="Keim P."/>
            <person name="Wagner D."/>
        </authorList>
    </citation>
    <scope>NUCLEOTIDE SEQUENCE [LARGE SCALE GENOMIC DNA]</scope>
    <source>
        <strain evidence="2 3">MSMB2087WGS</strain>
    </source>
</reference>
<sequence length="202" mass="22310">MMNQAMEAVARSARDLLKAYLARYPGEATRLIQLHEQLELGNANVLLRSTMLGHITTSMVVFDPVTRKVLLIAHGTYKDWMPPGGHYELDLSLWLSAAREVLEETSVVVTPLDWYGAGSAELPIDIDTHPIPANANKGEGDHFHHDFTFVATASSDVPLVPQLAEVNAVDWVLVDELRNSPLERVRRLGAKLEEAFPAIAGH</sequence>
<dbReference type="AlphaFoldDB" id="A0A106QDH9"/>
<dbReference type="GO" id="GO:0003824">
    <property type="term" value="F:catalytic activity"/>
    <property type="evidence" value="ECO:0007669"/>
    <property type="project" value="UniProtKB-ARBA"/>
</dbReference>
<dbReference type="InterPro" id="IPR000086">
    <property type="entry name" value="NUDIX_hydrolase_dom"/>
</dbReference>
<dbReference type="EMBL" id="LPHD01000049">
    <property type="protein sequence ID" value="KWA84217.1"/>
    <property type="molecule type" value="Genomic_DNA"/>
</dbReference>
<dbReference type="PANTHER" id="PTHR43736:SF1">
    <property type="entry name" value="DIHYDRONEOPTERIN TRIPHOSPHATE DIPHOSPHATASE"/>
    <property type="match status" value="1"/>
</dbReference>
<dbReference type="Pfam" id="PF00293">
    <property type="entry name" value="NUDIX"/>
    <property type="match status" value="1"/>
</dbReference>
<gene>
    <name evidence="2" type="ORF">WL29_22925</name>
</gene>
<dbReference type="InterPro" id="IPR015797">
    <property type="entry name" value="NUDIX_hydrolase-like_dom_sf"/>
</dbReference>
<dbReference type="Gene3D" id="3.90.79.10">
    <property type="entry name" value="Nucleoside Triphosphate Pyrophosphohydrolase"/>
    <property type="match status" value="1"/>
</dbReference>
<accession>A0A106QDH9</accession>
<dbReference type="PANTHER" id="PTHR43736">
    <property type="entry name" value="ADP-RIBOSE PYROPHOSPHATASE"/>
    <property type="match status" value="1"/>
</dbReference>
<dbReference type="CDD" id="cd03674">
    <property type="entry name" value="NUDIX_Hydrolase"/>
    <property type="match status" value="1"/>
</dbReference>
<dbReference type="PROSITE" id="PS51462">
    <property type="entry name" value="NUDIX"/>
    <property type="match status" value="1"/>
</dbReference>
<evidence type="ECO:0000259" key="1">
    <source>
        <dbReference type="PROSITE" id="PS51462"/>
    </source>
</evidence>
<evidence type="ECO:0000313" key="3">
    <source>
        <dbReference type="Proteomes" id="UP000060630"/>
    </source>
</evidence>
<proteinExistence type="predicted"/>
<comment type="caution">
    <text evidence="2">The sequence shown here is derived from an EMBL/GenBank/DDBJ whole genome shotgun (WGS) entry which is preliminary data.</text>
</comment>
<evidence type="ECO:0000313" key="2">
    <source>
        <dbReference type="EMBL" id="KWA84217.1"/>
    </source>
</evidence>